<dbReference type="STRING" id="38488.A0A4Y8CFE8"/>
<evidence type="ECO:0000259" key="2">
    <source>
        <dbReference type="Pfam" id="PF24883"/>
    </source>
</evidence>
<sequence length="159" mass="18989">MFLYNIINKINKKKVPTVLLSYFFYQTTDSRINHATTVLRDLIYLLVNQKRSLILYIQKRYNQKPKNSFEALLILFKSILNNLKLQGSIYLIVDVFDKYKTDLPKFRNLSNIKRTFNIAIQKLRLYFELNEKSVFVIITKFIQLKVNQLTMCSKYSNDI</sequence>
<dbReference type="AlphaFoldDB" id="A0A4Y8CFE8"/>
<feature type="domain" description="Nephrocystin 3-like N-terminal" evidence="2">
    <location>
        <begin position="5"/>
        <end position="108"/>
    </location>
</feature>
<keyword evidence="1" id="KW-0677">Repeat</keyword>
<dbReference type="InterPro" id="IPR056884">
    <property type="entry name" value="NPHP3-like_N"/>
</dbReference>
<dbReference type="Proteomes" id="UP000297299">
    <property type="component" value="Unassembled WGS sequence"/>
</dbReference>
<organism evidence="3 4">
    <name type="scientific">Botryotinia calthae</name>
    <dbReference type="NCBI Taxonomy" id="38488"/>
    <lineage>
        <taxon>Eukaryota</taxon>
        <taxon>Fungi</taxon>
        <taxon>Dikarya</taxon>
        <taxon>Ascomycota</taxon>
        <taxon>Pezizomycotina</taxon>
        <taxon>Leotiomycetes</taxon>
        <taxon>Helotiales</taxon>
        <taxon>Sclerotiniaceae</taxon>
        <taxon>Botryotinia</taxon>
    </lineage>
</organism>
<gene>
    <name evidence="3" type="ORF">BOTCAL_0905g00010</name>
</gene>
<keyword evidence="4" id="KW-1185">Reference proteome</keyword>
<evidence type="ECO:0000256" key="1">
    <source>
        <dbReference type="ARBA" id="ARBA00022737"/>
    </source>
</evidence>
<dbReference type="EMBL" id="PHWZ01000901">
    <property type="protein sequence ID" value="TEY29944.1"/>
    <property type="molecule type" value="Genomic_DNA"/>
</dbReference>
<comment type="caution">
    <text evidence="3">The sequence shown here is derived from an EMBL/GenBank/DDBJ whole genome shotgun (WGS) entry which is preliminary data.</text>
</comment>
<evidence type="ECO:0000313" key="4">
    <source>
        <dbReference type="Proteomes" id="UP000297299"/>
    </source>
</evidence>
<reference evidence="3 4" key="1">
    <citation type="submission" date="2017-11" db="EMBL/GenBank/DDBJ databases">
        <title>Comparative genomics of Botrytis spp.</title>
        <authorList>
            <person name="Valero-Jimenez C.A."/>
            <person name="Tapia P."/>
            <person name="Veloso J."/>
            <person name="Silva-Moreno E."/>
            <person name="Staats M."/>
            <person name="Valdes J.H."/>
            <person name="Van Kan J.A.L."/>
        </authorList>
    </citation>
    <scope>NUCLEOTIDE SEQUENCE [LARGE SCALE GENOMIC DNA]</scope>
    <source>
        <strain evidence="3 4">MUCL2830</strain>
    </source>
</reference>
<name>A0A4Y8CFE8_9HELO</name>
<evidence type="ECO:0000313" key="3">
    <source>
        <dbReference type="EMBL" id="TEY29944.1"/>
    </source>
</evidence>
<dbReference type="Pfam" id="PF24883">
    <property type="entry name" value="NPHP3_N"/>
    <property type="match status" value="1"/>
</dbReference>
<dbReference type="OrthoDB" id="538223at2759"/>
<accession>A0A4Y8CFE8</accession>
<proteinExistence type="predicted"/>
<protein>
    <recommendedName>
        <fullName evidence="2">Nephrocystin 3-like N-terminal domain-containing protein</fullName>
    </recommendedName>
</protein>